<organism evidence="1 2">
    <name type="scientific">Coemansia nantahalensis</name>
    <dbReference type="NCBI Taxonomy" id="2789366"/>
    <lineage>
        <taxon>Eukaryota</taxon>
        <taxon>Fungi</taxon>
        <taxon>Fungi incertae sedis</taxon>
        <taxon>Zoopagomycota</taxon>
        <taxon>Kickxellomycotina</taxon>
        <taxon>Kickxellomycetes</taxon>
        <taxon>Kickxellales</taxon>
        <taxon>Kickxellaceae</taxon>
        <taxon>Coemansia</taxon>
    </lineage>
</organism>
<keyword evidence="1" id="KW-0255">Endonuclease</keyword>
<keyword evidence="2" id="KW-1185">Reference proteome</keyword>
<proteinExistence type="predicted"/>
<sequence length="423" mass="47257">MGDGHESGRKHTIRDPGASDLTDSHSTTNGAKRARGDDNCAEMSRPVARLSVHPLSKYRTRCPAFSQPREIVSFSYDHERRQVMDDRELKYYAAPSLDPAPCLFDGFERQVQRDGAKNEHIDGLLGALAHLRAQGDARAARDAQADFVMYRGMLTQLFVTPYSARDAWSMNATRVGPTIYIEENVTAEKIADRAGADENHRRMMYSGYRFETLCVVGAAPETLAPQERAARLGARADAVVNTNSEYCSVFRTRLGEHSVIAGAEVDCIDRAKPGELPSRYYRELKTSRVLDSERARGSFERFKLLKFWAQSFIAGIPTVTVGFRDDEGVLRAIQDLKTSDMPAMVRGKQRMWEPAVCMNFADHALRTIKTHVREEGPEAQYRVSFDPESCEMQVSFLGKCRPFLTPEYLAALAAQQPAASTAT</sequence>
<keyword evidence="1" id="KW-0540">Nuclease</keyword>
<dbReference type="Proteomes" id="UP001140234">
    <property type="component" value="Unassembled WGS sequence"/>
</dbReference>
<protein>
    <submittedName>
        <fullName evidence="1">Decapping endonuclease targeting mRNA</fullName>
    </submittedName>
</protein>
<gene>
    <name evidence="1" type="primary">RAI1</name>
    <name evidence="1" type="ORF">IWQ57_003380</name>
</gene>
<comment type="caution">
    <text evidence="1">The sequence shown here is derived from an EMBL/GenBank/DDBJ whole genome shotgun (WGS) entry which is preliminary data.</text>
</comment>
<accession>A0ACC1JWS5</accession>
<keyword evidence="1" id="KW-0378">Hydrolase</keyword>
<evidence type="ECO:0000313" key="1">
    <source>
        <dbReference type="EMBL" id="KAJ2768801.1"/>
    </source>
</evidence>
<dbReference type="EMBL" id="JANBUJ010001084">
    <property type="protein sequence ID" value="KAJ2768801.1"/>
    <property type="molecule type" value="Genomic_DNA"/>
</dbReference>
<name>A0ACC1JWS5_9FUNG</name>
<evidence type="ECO:0000313" key="2">
    <source>
        <dbReference type="Proteomes" id="UP001140234"/>
    </source>
</evidence>
<reference evidence="1" key="1">
    <citation type="submission" date="2022-07" db="EMBL/GenBank/DDBJ databases">
        <title>Phylogenomic reconstructions and comparative analyses of Kickxellomycotina fungi.</title>
        <authorList>
            <person name="Reynolds N.K."/>
            <person name="Stajich J.E."/>
            <person name="Barry K."/>
            <person name="Grigoriev I.V."/>
            <person name="Crous P."/>
            <person name="Smith M.E."/>
        </authorList>
    </citation>
    <scope>NUCLEOTIDE SEQUENCE</scope>
    <source>
        <strain evidence="1">CBS 109366</strain>
    </source>
</reference>